<evidence type="ECO:0000313" key="3">
    <source>
        <dbReference type="Proteomes" id="UP000653730"/>
    </source>
</evidence>
<evidence type="ECO:0000313" key="2">
    <source>
        <dbReference type="EMBL" id="MBC9798022.1"/>
    </source>
</evidence>
<feature type="domain" description="Thioredoxin-like fold" evidence="1">
    <location>
        <begin position="11"/>
        <end position="48"/>
    </location>
</feature>
<dbReference type="Pfam" id="PF13462">
    <property type="entry name" value="Thioredoxin_4"/>
    <property type="match status" value="1"/>
</dbReference>
<proteinExistence type="predicted"/>
<dbReference type="Gene3D" id="3.40.30.10">
    <property type="entry name" value="Glutaredoxin"/>
    <property type="match status" value="1"/>
</dbReference>
<gene>
    <name evidence="2" type="ORF">IBL28_18770</name>
</gene>
<comment type="caution">
    <text evidence="2">The sequence shown here is derived from an EMBL/GenBank/DDBJ whole genome shotgun (WGS) entry which is preliminary data.</text>
</comment>
<dbReference type="AlphaFoldDB" id="A0A926Q3X2"/>
<dbReference type="Proteomes" id="UP000653730">
    <property type="component" value="Unassembled WGS sequence"/>
</dbReference>
<dbReference type="SUPFAM" id="SSF52833">
    <property type="entry name" value="Thioredoxin-like"/>
    <property type="match status" value="1"/>
</dbReference>
<dbReference type="InterPro" id="IPR012336">
    <property type="entry name" value="Thioredoxin-like_fold"/>
</dbReference>
<evidence type="ECO:0000259" key="1">
    <source>
        <dbReference type="Pfam" id="PF13462"/>
    </source>
</evidence>
<dbReference type="InterPro" id="IPR036249">
    <property type="entry name" value="Thioredoxin-like_sf"/>
</dbReference>
<accession>A0A926Q3X2</accession>
<reference evidence="2 3" key="1">
    <citation type="submission" date="2020-09" db="EMBL/GenBank/DDBJ databases">
        <title>Sinomicrobium weinanense sp. nov., a halophilic bacteria isolated from saline-alkali soil.</title>
        <authorList>
            <person name="Wu P."/>
            <person name="Ren H."/>
            <person name="Mei Y."/>
            <person name="Liang Y."/>
            <person name="Chen Z."/>
        </authorList>
    </citation>
    <scope>NUCLEOTIDE SEQUENCE [LARGE SCALE GENOMIC DNA]</scope>
    <source>
        <strain evidence="2 3">FJxs</strain>
    </source>
</reference>
<keyword evidence="3" id="KW-1185">Reference proteome</keyword>
<name>A0A926Q3X2_9FLAO</name>
<protein>
    <submittedName>
        <fullName evidence="2">Thioredoxin domain-containing protein</fullName>
    </submittedName>
</protein>
<dbReference type="EMBL" id="JACVDC010000085">
    <property type="protein sequence ID" value="MBC9798022.1"/>
    <property type="molecule type" value="Genomic_DNA"/>
</dbReference>
<organism evidence="2 3">
    <name type="scientific">Sinomicrobium weinanense</name>
    <dbReference type="NCBI Taxonomy" id="2842200"/>
    <lineage>
        <taxon>Bacteria</taxon>
        <taxon>Pseudomonadati</taxon>
        <taxon>Bacteroidota</taxon>
        <taxon>Flavobacteriia</taxon>
        <taxon>Flavobacteriales</taxon>
        <taxon>Flavobacteriaceae</taxon>
        <taxon>Sinomicrobium</taxon>
    </lineage>
</organism>
<sequence>MSHLKEAISANDYTRGAENSQVQIVEYGDFQCPYCGQAEPIVEKMLKDFGSAMYLSVV</sequence>